<feature type="transmembrane region" description="Helical" evidence="3">
    <location>
        <begin position="131"/>
        <end position="151"/>
    </location>
</feature>
<feature type="region of interest" description="Disordered" evidence="2">
    <location>
        <begin position="1"/>
        <end position="40"/>
    </location>
</feature>
<feature type="transmembrane region" description="Helical" evidence="3">
    <location>
        <begin position="287"/>
        <end position="309"/>
    </location>
</feature>
<proteinExistence type="inferred from homology"/>
<comment type="caution">
    <text evidence="5">The sequence shown here is derived from an EMBL/GenBank/DDBJ whole genome shotgun (WGS) entry which is preliminary data.</text>
</comment>
<dbReference type="AlphaFoldDB" id="A0A8T0H184"/>
<evidence type="ECO:0000256" key="1">
    <source>
        <dbReference type="ARBA" id="ARBA00007635"/>
    </source>
</evidence>
<dbReference type="PANTHER" id="PTHR22911:SF76">
    <property type="entry name" value="EAMA DOMAIN-CONTAINING PROTEIN"/>
    <property type="match status" value="1"/>
</dbReference>
<feature type="transmembrane region" description="Helical" evidence="3">
    <location>
        <begin position="343"/>
        <end position="362"/>
    </location>
</feature>
<reference evidence="5" key="1">
    <citation type="submission" date="2020-06" db="EMBL/GenBank/DDBJ databases">
        <title>WGS assembly of Ceratodon purpureus strain R40.</title>
        <authorList>
            <person name="Carey S.B."/>
            <person name="Jenkins J."/>
            <person name="Shu S."/>
            <person name="Lovell J.T."/>
            <person name="Sreedasyam A."/>
            <person name="Maumus F."/>
            <person name="Tiley G.P."/>
            <person name="Fernandez-Pozo N."/>
            <person name="Barry K."/>
            <person name="Chen C."/>
            <person name="Wang M."/>
            <person name="Lipzen A."/>
            <person name="Daum C."/>
            <person name="Saski C.A."/>
            <person name="Payton A.C."/>
            <person name="Mcbreen J.C."/>
            <person name="Conrad R.E."/>
            <person name="Kollar L.M."/>
            <person name="Olsson S."/>
            <person name="Huttunen S."/>
            <person name="Landis J.B."/>
            <person name="Wickett N.J."/>
            <person name="Johnson M.G."/>
            <person name="Rensing S.A."/>
            <person name="Grimwood J."/>
            <person name="Schmutz J."/>
            <person name="Mcdaniel S.F."/>
        </authorList>
    </citation>
    <scope>NUCLEOTIDE SEQUENCE</scope>
    <source>
        <strain evidence="5">R40</strain>
    </source>
</reference>
<evidence type="ECO:0000313" key="6">
    <source>
        <dbReference type="Proteomes" id="UP000822688"/>
    </source>
</evidence>
<gene>
    <name evidence="5" type="ORF">KC19_8G088300</name>
</gene>
<feature type="region of interest" description="Disordered" evidence="2">
    <location>
        <begin position="369"/>
        <end position="395"/>
    </location>
</feature>
<name>A0A8T0H184_CERPU</name>
<feature type="transmembrane region" description="Helical" evidence="3">
    <location>
        <begin position="157"/>
        <end position="177"/>
    </location>
</feature>
<dbReference type="EMBL" id="CM026429">
    <property type="protein sequence ID" value="KAG0564159.1"/>
    <property type="molecule type" value="Genomic_DNA"/>
</dbReference>
<evidence type="ECO:0000259" key="4">
    <source>
        <dbReference type="Pfam" id="PF00892"/>
    </source>
</evidence>
<comment type="similarity">
    <text evidence="1">Belongs to the drug/metabolite transporter (DMT) superfamily. Plant drug/metabolite exporter (P-DME) (TC 2.A.7.4) family.</text>
</comment>
<evidence type="ECO:0000256" key="3">
    <source>
        <dbReference type="SAM" id="Phobius"/>
    </source>
</evidence>
<dbReference type="PANTHER" id="PTHR22911">
    <property type="entry name" value="ACYL-MALONYL CONDENSING ENZYME-RELATED"/>
    <property type="match status" value="1"/>
</dbReference>
<evidence type="ECO:0000313" key="5">
    <source>
        <dbReference type="EMBL" id="KAG0564159.1"/>
    </source>
</evidence>
<dbReference type="OrthoDB" id="74158at2759"/>
<dbReference type="InterPro" id="IPR037185">
    <property type="entry name" value="EmrE-like"/>
</dbReference>
<feature type="transmembrane region" description="Helical" evidence="3">
    <location>
        <begin position="316"/>
        <end position="337"/>
    </location>
</feature>
<sequence>MDEANLLGSRSLGQSPDCQISSEGGTDSEIGGSECERDSITSQLARKEKYSDEALEESQAKPWFVGPVLLFAVLAVSSAGAVTKSMVGVAPITNAGWRLQVTSIILLPGFLWQWLRLPRATRERTKESTNLTILAFSGVALALHFGLWVWSLDHTSLAHSLLFVSTPPIVLAVLACLQGQPLSRGELNGVALGMVGVLVIAAGSRVENDNDVTLLGDFGAFAAAIAFVVYISAGQHLRGWMPLYVYAFPVTSVAALLLALGGIGLEGLEKSSTGEICGPFGWVRKEYWLPTLYLALGPGFVGHTGLNAVLRYLSSLIIAMAITLEPPLGTALGWLLGVSSAPGIWTCVGGVVLLLGTLWVNYSSEQRKIKSSSKASTVGADNVPEDEGTDLLLDP</sequence>
<feature type="compositionally biased region" description="Polar residues" evidence="2">
    <location>
        <begin position="11"/>
        <end position="25"/>
    </location>
</feature>
<feature type="domain" description="EamA" evidence="4">
    <location>
        <begin position="69"/>
        <end position="201"/>
    </location>
</feature>
<dbReference type="InterPro" id="IPR000620">
    <property type="entry name" value="EamA_dom"/>
</dbReference>
<organism evidence="5 6">
    <name type="scientific">Ceratodon purpureus</name>
    <name type="common">Fire moss</name>
    <name type="synonym">Dicranum purpureum</name>
    <dbReference type="NCBI Taxonomy" id="3225"/>
    <lineage>
        <taxon>Eukaryota</taxon>
        <taxon>Viridiplantae</taxon>
        <taxon>Streptophyta</taxon>
        <taxon>Embryophyta</taxon>
        <taxon>Bryophyta</taxon>
        <taxon>Bryophytina</taxon>
        <taxon>Bryopsida</taxon>
        <taxon>Dicranidae</taxon>
        <taxon>Pseudoditrichales</taxon>
        <taxon>Ditrichaceae</taxon>
        <taxon>Ceratodon</taxon>
    </lineage>
</organism>
<keyword evidence="6" id="KW-1185">Reference proteome</keyword>
<keyword evidence="3" id="KW-1133">Transmembrane helix</keyword>
<protein>
    <recommendedName>
        <fullName evidence="4">EamA domain-containing protein</fullName>
    </recommendedName>
</protein>
<feature type="transmembrane region" description="Helical" evidence="3">
    <location>
        <begin position="212"/>
        <end position="231"/>
    </location>
</feature>
<accession>A0A8T0H184</accession>
<feature type="transmembrane region" description="Helical" evidence="3">
    <location>
        <begin position="189"/>
        <end position="206"/>
    </location>
</feature>
<dbReference type="SUPFAM" id="SSF103481">
    <property type="entry name" value="Multidrug resistance efflux transporter EmrE"/>
    <property type="match status" value="2"/>
</dbReference>
<evidence type="ECO:0000256" key="2">
    <source>
        <dbReference type="SAM" id="MobiDB-lite"/>
    </source>
</evidence>
<keyword evidence="3" id="KW-0812">Transmembrane</keyword>
<keyword evidence="3" id="KW-0472">Membrane</keyword>
<feature type="transmembrane region" description="Helical" evidence="3">
    <location>
        <begin position="95"/>
        <end position="115"/>
    </location>
</feature>
<dbReference type="Proteomes" id="UP000822688">
    <property type="component" value="Chromosome 8"/>
</dbReference>
<dbReference type="GO" id="GO:0016020">
    <property type="term" value="C:membrane"/>
    <property type="evidence" value="ECO:0007669"/>
    <property type="project" value="InterPro"/>
</dbReference>
<feature type="transmembrane region" description="Helical" evidence="3">
    <location>
        <begin position="243"/>
        <end position="265"/>
    </location>
</feature>
<feature type="transmembrane region" description="Helical" evidence="3">
    <location>
        <begin position="63"/>
        <end position="83"/>
    </location>
</feature>
<dbReference type="Pfam" id="PF00892">
    <property type="entry name" value="EamA"/>
    <property type="match status" value="1"/>
</dbReference>